<dbReference type="Pfam" id="PF02214">
    <property type="entry name" value="BTB_2"/>
    <property type="match status" value="1"/>
</dbReference>
<feature type="transmembrane region" description="Helical" evidence="12">
    <location>
        <begin position="325"/>
        <end position="344"/>
    </location>
</feature>
<evidence type="ECO:0000313" key="14">
    <source>
        <dbReference type="EMBL" id="OWF36135.1"/>
    </source>
</evidence>
<dbReference type="GO" id="GO:0051260">
    <property type="term" value="P:protein homooligomerization"/>
    <property type="evidence" value="ECO:0007669"/>
    <property type="project" value="InterPro"/>
</dbReference>
<feature type="transmembrane region" description="Helical" evidence="12">
    <location>
        <begin position="165"/>
        <end position="183"/>
    </location>
</feature>
<dbReference type="Gene3D" id="1.10.287.70">
    <property type="match status" value="1"/>
</dbReference>
<dbReference type="Gene3D" id="3.30.710.10">
    <property type="entry name" value="Potassium Channel Kv1.1, Chain A"/>
    <property type="match status" value="1"/>
</dbReference>
<dbReference type="InterPro" id="IPR005821">
    <property type="entry name" value="Ion_trans_dom"/>
</dbReference>
<evidence type="ECO:0000256" key="10">
    <source>
        <dbReference type="ARBA" id="ARBA00023136"/>
    </source>
</evidence>
<keyword evidence="2" id="KW-0813">Transport</keyword>
<dbReference type="GO" id="GO:0008076">
    <property type="term" value="C:voltage-gated potassium channel complex"/>
    <property type="evidence" value="ECO:0007669"/>
    <property type="project" value="InterPro"/>
</dbReference>
<dbReference type="PRINTS" id="PR01498">
    <property type="entry name" value="SHAWCHANNEL"/>
</dbReference>
<keyword evidence="4 12" id="KW-0812">Transmembrane</keyword>
<dbReference type="InterPro" id="IPR011333">
    <property type="entry name" value="SKP1/BTB/POZ_sf"/>
</dbReference>
<evidence type="ECO:0000256" key="11">
    <source>
        <dbReference type="ARBA" id="ARBA00023303"/>
    </source>
</evidence>
<evidence type="ECO:0000256" key="7">
    <source>
        <dbReference type="ARBA" id="ARBA00022958"/>
    </source>
</evidence>
<feature type="transmembrane region" description="Helical" evidence="12">
    <location>
        <begin position="220"/>
        <end position="244"/>
    </location>
</feature>
<sequence length="408" mass="46497">MGTDSNTKDCNGPMADQVHFNVGGTKFSTTWATLQRLPSSKLGRLHERINEIKGEHTEFFFDRNPAVFGCILDFYRNGVLHLPETVCGRQIREELQFWDISAGLVSSCCWRVLYKDDGVEKTMRLLDMELPVFPNGMQMLQKAEKVTSTIWNLLEYPSSSLMAKGYMLFYFLVVVASVIPDLLDHGTFHVLDLANVVFLLDVLTRFIMSPYKARFFLSVINVLDILALLACAVTLIISLVGLLLGRTLHTPSLLQILGFLRMLKYIRFYRVLKANRSLALLLLAMFKSKRTIFMYVAIMIINCVLIGILFFWFERLQRQQTMGESIHWAFITMTTIGYGDIIPLTTGGRVLSVLCGISGLILLALPISAIYHNFSTLYSHNRDRERHVTDLDRCRPTVMPFNQPAQIM</sequence>
<dbReference type="InterPro" id="IPR000210">
    <property type="entry name" value="BTB/POZ_dom"/>
</dbReference>
<evidence type="ECO:0000256" key="3">
    <source>
        <dbReference type="ARBA" id="ARBA00022538"/>
    </source>
</evidence>
<keyword evidence="6" id="KW-0851">Voltage-gated channel</keyword>
<dbReference type="PANTHER" id="PTHR11537">
    <property type="entry name" value="VOLTAGE-GATED POTASSIUM CHANNEL"/>
    <property type="match status" value="1"/>
</dbReference>
<keyword evidence="15" id="KW-1185">Reference proteome</keyword>
<proteinExistence type="predicted"/>
<dbReference type="AlphaFoldDB" id="A0A210PI15"/>
<evidence type="ECO:0000313" key="15">
    <source>
        <dbReference type="Proteomes" id="UP000242188"/>
    </source>
</evidence>
<protein>
    <submittedName>
        <fullName evidence="14">Potassium voltage-gated channel protein Shaw</fullName>
    </submittedName>
</protein>
<dbReference type="SUPFAM" id="SSF81324">
    <property type="entry name" value="Voltage-gated potassium channels"/>
    <property type="match status" value="1"/>
</dbReference>
<dbReference type="InterPro" id="IPR028325">
    <property type="entry name" value="VG_K_chnl"/>
</dbReference>
<dbReference type="GO" id="GO:0001508">
    <property type="term" value="P:action potential"/>
    <property type="evidence" value="ECO:0007669"/>
    <property type="project" value="TreeGrafter"/>
</dbReference>
<keyword evidence="11" id="KW-0407">Ion channel</keyword>
<accession>A0A210PI15</accession>
<dbReference type="EMBL" id="NEDP02076672">
    <property type="protein sequence ID" value="OWF36135.1"/>
    <property type="molecule type" value="Genomic_DNA"/>
</dbReference>
<dbReference type="STRING" id="6573.A0A210PI15"/>
<name>A0A210PI15_MIZYE</name>
<evidence type="ECO:0000256" key="6">
    <source>
        <dbReference type="ARBA" id="ARBA00022882"/>
    </source>
</evidence>
<dbReference type="InterPro" id="IPR003131">
    <property type="entry name" value="T1-type_BTB"/>
</dbReference>
<reference evidence="14 15" key="1">
    <citation type="journal article" date="2017" name="Nat. Ecol. Evol.">
        <title>Scallop genome provides insights into evolution of bilaterian karyotype and development.</title>
        <authorList>
            <person name="Wang S."/>
            <person name="Zhang J."/>
            <person name="Jiao W."/>
            <person name="Li J."/>
            <person name="Xun X."/>
            <person name="Sun Y."/>
            <person name="Guo X."/>
            <person name="Huan P."/>
            <person name="Dong B."/>
            <person name="Zhang L."/>
            <person name="Hu X."/>
            <person name="Sun X."/>
            <person name="Wang J."/>
            <person name="Zhao C."/>
            <person name="Wang Y."/>
            <person name="Wang D."/>
            <person name="Huang X."/>
            <person name="Wang R."/>
            <person name="Lv J."/>
            <person name="Li Y."/>
            <person name="Zhang Z."/>
            <person name="Liu B."/>
            <person name="Lu W."/>
            <person name="Hui Y."/>
            <person name="Liang J."/>
            <person name="Zhou Z."/>
            <person name="Hou R."/>
            <person name="Li X."/>
            <person name="Liu Y."/>
            <person name="Li H."/>
            <person name="Ning X."/>
            <person name="Lin Y."/>
            <person name="Zhao L."/>
            <person name="Xing Q."/>
            <person name="Dou J."/>
            <person name="Li Y."/>
            <person name="Mao J."/>
            <person name="Guo H."/>
            <person name="Dou H."/>
            <person name="Li T."/>
            <person name="Mu C."/>
            <person name="Jiang W."/>
            <person name="Fu Q."/>
            <person name="Fu X."/>
            <person name="Miao Y."/>
            <person name="Liu J."/>
            <person name="Yu Q."/>
            <person name="Li R."/>
            <person name="Liao H."/>
            <person name="Li X."/>
            <person name="Kong Y."/>
            <person name="Jiang Z."/>
            <person name="Chourrout D."/>
            <person name="Li R."/>
            <person name="Bao Z."/>
        </authorList>
    </citation>
    <scope>NUCLEOTIDE SEQUENCE [LARGE SCALE GENOMIC DNA]</scope>
    <source>
        <strain evidence="14 15">PY_sf001</strain>
    </source>
</reference>
<feature type="transmembrane region" description="Helical" evidence="12">
    <location>
        <begin position="350"/>
        <end position="374"/>
    </location>
</feature>
<keyword evidence="10 12" id="KW-0472">Membrane</keyword>
<evidence type="ECO:0000259" key="13">
    <source>
        <dbReference type="SMART" id="SM00225"/>
    </source>
</evidence>
<gene>
    <name evidence="14" type="ORF">KP79_PYT22585</name>
</gene>
<keyword evidence="8 12" id="KW-1133">Transmembrane helix</keyword>
<keyword evidence="5" id="KW-0631">Potassium channel</keyword>
<evidence type="ECO:0000256" key="8">
    <source>
        <dbReference type="ARBA" id="ARBA00022989"/>
    </source>
</evidence>
<keyword evidence="9" id="KW-0406">Ion transport</keyword>
<dbReference type="PRINTS" id="PR00169">
    <property type="entry name" value="KCHANNEL"/>
</dbReference>
<dbReference type="SMART" id="SM00225">
    <property type="entry name" value="BTB"/>
    <property type="match status" value="1"/>
</dbReference>
<evidence type="ECO:0000256" key="1">
    <source>
        <dbReference type="ARBA" id="ARBA00004141"/>
    </source>
</evidence>
<dbReference type="PANTHER" id="PTHR11537:SF254">
    <property type="entry name" value="POTASSIUM VOLTAGE-GATED CHANNEL PROTEIN SHAB"/>
    <property type="match status" value="1"/>
</dbReference>
<dbReference type="Pfam" id="PF00520">
    <property type="entry name" value="Ion_trans"/>
    <property type="match status" value="1"/>
</dbReference>
<dbReference type="InterPro" id="IPR027359">
    <property type="entry name" value="Volt_channel_dom_sf"/>
</dbReference>
<comment type="caution">
    <text evidence="14">The sequence shown here is derived from an EMBL/GenBank/DDBJ whole genome shotgun (WGS) entry which is preliminary data.</text>
</comment>
<evidence type="ECO:0000256" key="4">
    <source>
        <dbReference type="ARBA" id="ARBA00022692"/>
    </source>
</evidence>
<dbReference type="Proteomes" id="UP000242188">
    <property type="component" value="Unassembled WGS sequence"/>
</dbReference>
<dbReference type="CDD" id="cd18317">
    <property type="entry name" value="BTB_POZ_Kv"/>
    <property type="match status" value="1"/>
</dbReference>
<dbReference type="SUPFAM" id="SSF54695">
    <property type="entry name" value="POZ domain"/>
    <property type="match status" value="1"/>
</dbReference>
<organism evidence="14 15">
    <name type="scientific">Mizuhopecten yessoensis</name>
    <name type="common">Japanese scallop</name>
    <name type="synonym">Patinopecten yessoensis</name>
    <dbReference type="NCBI Taxonomy" id="6573"/>
    <lineage>
        <taxon>Eukaryota</taxon>
        <taxon>Metazoa</taxon>
        <taxon>Spiralia</taxon>
        <taxon>Lophotrochozoa</taxon>
        <taxon>Mollusca</taxon>
        <taxon>Bivalvia</taxon>
        <taxon>Autobranchia</taxon>
        <taxon>Pteriomorphia</taxon>
        <taxon>Pectinida</taxon>
        <taxon>Pectinoidea</taxon>
        <taxon>Pectinidae</taxon>
        <taxon>Mizuhopecten</taxon>
    </lineage>
</organism>
<dbReference type="GO" id="GO:0005249">
    <property type="term" value="F:voltage-gated potassium channel activity"/>
    <property type="evidence" value="ECO:0007669"/>
    <property type="project" value="InterPro"/>
</dbReference>
<dbReference type="Gene3D" id="1.20.120.350">
    <property type="entry name" value="Voltage-gated potassium channels. Chain C"/>
    <property type="match status" value="1"/>
</dbReference>
<evidence type="ECO:0000256" key="2">
    <source>
        <dbReference type="ARBA" id="ARBA00022448"/>
    </source>
</evidence>
<evidence type="ECO:0000256" key="5">
    <source>
        <dbReference type="ARBA" id="ARBA00022826"/>
    </source>
</evidence>
<dbReference type="InterPro" id="IPR003974">
    <property type="entry name" value="K_chnl_volt-dep_Kv3"/>
</dbReference>
<keyword evidence="3" id="KW-0633">Potassium transport</keyword>
<feature type="transmembrane region" description="Helical" evidence="12">
    <location>
        <begin position="190"/>
        <end position="208"/>
    </location>
</feature>
<evidence type="ECO:0000256" key="12">
    <source>
        <dbReference type="SAM" id="Phobius"/>
    </source>
</evidence>
<keyword evidence="7" id="KW-0630">Potassium</keyword>
<feature type="domain" description="BTB" evidence="13">
    <location>
        <begin position="16"/>
        <end position="116"/>
    </location>
</feature>
<dbReference type="OrthoDB" id="10025005at2759"/>
<evidence type="ECO:0000256" key="9">
    <source>
        <dbReference type="ARBA" id="ARBA00023065"/>
    </source>
</evidence>
<comment type="subcellular location">
    <subcellularLocation>
        <location evidence="1">Membrane</location>
        <topology evidence="1">Multi-pass membrane protein</topology>
    </subcellularLocation>
</comment>
<feature type="transmembrane region" description="Helical" evidence="12">
    <location>
        <begin position="292"/>
        <end position="313"/>
    </location>
</feature>